<comment type="caution">
    <text evidence="1">The sequence shown here is derived from an EMBL/GenBank/DDBJ whole genome shotgun (WGS) entry which is preliminary data.</text>
</comment>
<dbReference type="AlphaFoldDB" id="A0A1E3XD30"/>
<dbReference type="Proteomes" id="UP000094056">
    <property type="component" value="Unassembled WGS sequence"/>
</dbReference>
<dbReference type="EMBL" id="MAYW01000026">
    <property type="protein sequence ID" value="ODS33523.1"/>
    <property type="molecule type" value="Genomic_DNA"/>
</dbReference>
<evidence type="ECO:0000313" key="2">
    <source>
        <dbReference type="Proteomes" id="UP000094056"/>
    </source>
</evidence>
<proteinExistence type="predicted"/>
<gene>
    <name evidence="1" type="ORF">SCARUB_01347</name>
</gene>
<organism evidence="1 2">
    <name type="scientific">Candidatus Scalindua rubra</name>
    <dbReference type="NCBI Taxonomy" id="1872076"/>
    <lineage>
        <taxon>Bacteria</taxon>
        <taxon>Pseudomonadati</taxon>
        <taxon>Planctomycetota</taxon>
        <taxon>Candidatus Brocadiia</taxon>
        <taxon>Candidatus Brocadiales</taxon>
        <taxon>Candidatus Scalinduaceae</taxon>
        <taxon>Candidatus Scalindua</taxon>
    </lineage>
</organism>
<protein>
    <submittedName>
        <fullName evidence="1">Uncharacterized protein</fullName>
    </submittedName>
</protein>
<evidence type="ECO:0000313" key="1">
    <source>
        <dbReference type="EMBL" id="ODS33523.1"/>
    </source>
</evidence>
<name>A0A1E3XD30_9BACT</name>
<reference evidence="1 2" key="1">
    <citation type="submission" date="2016-07" db="EMBL/GenBank/DDBJ databases">
        <title>Draft genome of Scalindua rubra, obtained from a brine-seawater interface in the Red Sea, sheds light on salt adaptation in anammox bacteria.</title>
        <authorList>
            <person name="Speth D.R."/>
            <person name="Lagkouvardos I."/>
            <person name="Wang Y."/>
            <person name="Qian P.-Y."/>
            <person name="Dutilh B.E."/>
            <person name="Jetten M.S."/>
        </authorList>
    </citation>
    <scope>NUCLEOTIDE SEQUENCE [LARGE SCALE GENOMIC DNA]</scope>
    <source>
        <strain evidence="1">BSI-1</strain>
    </source>
</reference>
<sequence length="63" mass="7509">MGTIGARFDDFKKKRCTRCGRMEVVQTSLRERRWICTVCKATYKERAGLLYRDMSRFLIEKKA</sequence>
<accession>A0A1E3XD30</accession>